<accession>W4GE38</accession>
<protein>
    <submittedName>
        <fullName evidence="2">Uncharacterized protein</fullName>
    </submittedName>
</protein>
<sequence>MLRCRAAQLEPEPSIDSRVRAVEAMASRHEGLLQRIVASLYASSQENAVVFERNGDIDGDINGENNGEANGENSDERSDGNDGELGDENVGFESGRGNVANRNVKRKAKDMSDATMVFSADRPRRSRGKYN</sequence>
<evidence type="ECO:0000313" key="2">
    <source>
        <dbReference type="EMBL" id="ETV77218.1"/>
    </source>
</evidence>
<organism evidence="2">
    <name type="scientific">Aphanomyces astaci</name>
    <name type="common">Crayfish plague agent</name>
    <dbReference type="NCBI Taxonomy" id="112090"/>
    <lineage>
        <taxon>Eukaryota</taxon>
        <taxon>Sar</taxon>
        <taxon>Stramenopiles</taxon>
        <taxon>Oomycota</taxon>
        <taxon>Saprolegniomycetes</taxon>
        <taxon>Saprolegniales</taxon>
        <taxon>Verrucalvaceae</taxon>
        <taxon>Aphanomyces</taxon>
    </lineage>
</organism>
<gene>
    <name evidence="2" type="ORF">H257_09105</name>
</gene>
<reference evidence="2" key="1">
    <citation type="submission" date="2013-12" db="EMBL/GenBank/DDBJ databases">
        <title>The Genome Sequence of Aphanomyces astaci APO3.</title>
        <authorList>
            <consortium name="The Broad Institute Genomics Platform"/>
            <person name="Russ C."/>
            <person name="Tyler B."/>
            <person name="van West P."/>
            <person name="Dieguez-Uribeondo J."/>
            <person name="Young S.K."/>
            <person name="Zeng Q."/>
            <person name="Gargeya S."/>
            <person name="Fitzgerald M."/>
            <person name="Abouelleil A."/>
            <person name="Alvarado L."/>
            <person name="Chapman S.B."/>
            <person name="Gainer-Dewar J."/>
            <person name="Goldberg J."/>
            <person name="Griggs A."/>
            <person name="Gujja S."/>
            <person name="Hansen M."/>
            <person name="Howarth C."/>
            <person name="Imamovic A."/>
            <person name="Ireland A."/>
            <person name="Larimer J."/>
            <person name="McCowan C."/>
            <person name="Murphy C."/>
            <person name="Pearson M."/>
            <person name="Poon T.W."/>
            <person name="Priest M."/>
            <person name="Roberts A."/>
            <person name="Saif S."/>
            <person name="Shea T."/>
            <person name="Sykes S."/>
            <person name="Wortman J."/>
            <person name="Nusbaum C."/>
            <person name="Birren B."/>
        </authorList>
    </citation>
    <scope>NUCLEOTIDE SEQUENCE [LARGE SCALE GENOMIC DNA]</scope>
    <source>
        <strain evidence="2">APO3</strain>
    </source>
</reference>
<proteinExistence type="predicted"/>
<feature type="compositionally biased region" description="Low complexity" evidence="1">
    <location>
        <begin position="60"/>
        <end position="72"/>
    </location>
</feature>
<dbReference type="RefSeq" id="XP_009833524.1">
    <property type="nucleotide sequence ID" value="XM_009835222.1"/>
</dbReference>
<name>W4GE38_APHAT</name>
<dbReference type="GeneID" id="20811101"/>
<dbReference type="VEuPathDB" id="FungiDB:H257_09105"/>
<dbReference type="EMBL" id="KI913134">
    <property type="protein sequence ID" value="ETV77218.1"/>
    <property type="molecule type" value="Genomic_DNA"/>
</dbReference>
<dbReference type="AlphaFoldDB" id="W4GE38"/>
<evidence type="ECO:0000256" key="1">
    <source>
        <dbReference type="SAM" id="MobiDB-lite"/>
    </source>
</evidence>
<feature type="region of interest" description="Disordered" evidence="1">
    <location>
        <begin position="53"/>
        <end position="131"/>
    </location>
</feature>